<feature type="region of interest" description="Disordered" evidence="1">
    <location>
        <begin position="1"/>
        <end position="26"/>
    </location>
</feature>
<dbReference type="PROSITE" id="PS50943">
    <property type="entry name" value="HTH_CROC1"/>
    <property type="match status" value="1"/>
</dbReference>
<dbReference type="InterPro" id="IPR010982">
    <property type="entry name" value="Lambda_DNA-bd_dom_sf"/>
</dbReference>
<dbReference type="Gene3D" id="1.10.260.40">
    <property type="entry name" value="lambda repressor-like DNA-binding domains"/>
    <property type="match status" value="1"/>
</dbReference>
<dbReference type="STRING" id="1848.SAMN05443637_103288"/>
<dbReference type="AlphaFoldDB" id="A0A1M6QFR0"/>
<evidence type="ECO:0000313" key="4">
    <source>
        <dbReference type="Proteomes" id="UP000184363"/>
    </source>
</evidence>
<accession>A0A1M6QFR0</accession>
<gene>
    <name evidence="3" type="ORF">SAMN05443637_103288</name>
</gene>
<dbReference type="EMBL" id="FRAP01000003">
    <property type="protein sequence ID" value="SHK18897.1"/>
    <property type="molecule type" value="Genomic_DNA"/>
</dbReference>
<evidence type="ECO:0000259" key="2">
    <source>
        <dbReference type="PROSITE" id="PS50943"/>
    </source>
</evidence>
<proteinExistence type="predicted"/>
<sequence>MLTVAAGTDILGSVHPPPSAGEPATALRSARVTAGMSQSEAARRLVALAESRGAPAAAPASLKTQLSRWENGHALPEPHYRELLAELYGRSMAELGLAPAGPDPGADLRGRLAAAAAIDDGAVALWREQIALTHRLDAELGAAGTAGPLRALVAQLAELLLHYPTAARRRPVAAVLAEAAALAGHHALDAGDPDVAWRTFRTAHAAATEADTPALRARAAAGLADVLVDLGAPGTALDLLADEPAVDGEPALHLALARCRAAAATGDRSAAEQAYAAAGVTVDQVRPAVSISAAALHGCWGRALLTLGDRTATDPLRRALAADPPTVRERADLHADLALSLTGQEPEEAARHARAATDLAARIGAPRITQRLRARSTLTEARSAPEPGTTAP</sequence>
<dbReference type="SMART" id="SM00530">
    <property type="entry name" value="HTH_XRE"/>
    <property type="match status" value="1"/>
</dbReference>
<dbReference type="InterPro" id="IPR001387">
    <property type="entry name" value="Cro/C1-type_HTH"/>
</dbReference>
<feature type="domain" description="HTH cro/C1-type" evidence="2">
    <location>
        <begin position="63"/>
        <end position="95"/>
    </location>
</feature>
<keyword evidence="4" id="KW-1185">Reference proteome</keyword>
<evidence type="ECO:0000313" key="3">
    <source>
        <dbReference type="EMBL" id="SHK18897.1"/>
    </source>
</evidence>
<reference evidence="3 4" key="1">
    <citation type="submission" date="2016-11" db="EMBL/GenBank/DDBJ databases">
        <authorList>
            <person name="Jaros S."/>
            <person name="Januszkiewicz K."/>
            <person name="Wedrychowicz H."/>
        </authorList>
    </citation>
    <scope>NUCLEOTIDE SEQUENCE [LARGE SCALE GENOMIC DNA]</scope>
    <source>
        <strain evidence="3 4">DSM 43832</strain>
    </source>
</reference>
<dbReference type="Proteomes" id="UP000184363">
    <property type="component" value="Unassembled WGS sequence"/>
</dbReference>
<protein>
    <recommendedName>
        <fullName evidence="2">HTH cro/C1-type domain-containing protein</fullName>
    </recommendedName>
</protein>
<feature type="region of interest" description="Disordered" evidence="1">
    <location>
        <begin position="372"/>
        <end position="392"/>
    </location>
</feature>
<dbReference type="GO" id="GO:0003677">
    <property type="term" value="F:DNA binding"/>
    <property type="evidence" value="ECO:0007669"/>
    <property type="project" value="InterPro"/>
</dbReference>
<evidence type="ECO:0000256" key="1">
    <source>
        <dbReference type="SAM" id="MobiDB-lite"/>
    </source>
</evidence>
<organism evidence="3 4">
    <name type="scientific">Pseudonocardia thermophila</name>
    <dbReference type="NCBI Taxonomy" id="1848"/>
    <lineage>
        <taxon>Bacteria</taxon>
        <taxon>Bacillati</taxon>
        <taxon>Actinomycetota</taxon>
        <taxon>Actinomycetes</taxon>
        <taxon>Pseudonocardiales</taxon>
        <taxon>Pseudonocardiaceae</taxon>
        <taxon>Pseudonocardia</taxon>
    </lineage>
</organism>
<name>A0A1M6QFR0_PSETH</name>
<dbReference type="CDD" id="cd00093">
    <property type="entry name" value="HTH_XRE"/>
    <property type="match status" value="1"/>
</dbReference>